<name>A0AAV0B3M6_PHAPC</name>
<accession>A0AAV0B3M6</accession>
<comment type="caution">
    <text evidence="3">The sequence shown here is derived from an EMBL/GenBank/DDBJ whole genome shotgun (WGS) entry which is preliminary data.</text>
</comment>
<evidence type="ECO:0000313" key="3">
    <source>
        <dbReference type="EMBL" id="CAH7680953.1"/>
    </source>
</evidence>
<organism evidence="3 4">
    <name type="scientific">Phakopsora pachyrhizi</name>
    <name type="common">Asian soybean rust disease fungus</name>
    <dbReference type="NCBI Taxonomy" id="170000"/>
    <lineage>
        <taxon>Eukaryota</taxon>
        <taxon>Fungi</taxon>
        <taxon>Dikarya</taxon>
        <taxon>Basidiomycota</taxon>
        <taxon>Pucciniomycotina</taxon>
        <taxon>Pucciniomycetes</taxon>
        <taxon>Pucciniales</taxon>
        <taxon>Phakopsoraceae</taxon>
        <taxon>Phakopsora</taxon>
    </lineage>
</organism>
<evidence type="ECO:0000313" key="4">
    <source>
        <dbReference type="Proteomes" id="UP001153365"/>
    </source>
</evidence>
<feature type="compositionally biased region" description="Basic and acidic residues" evidence="1">
    <location>
        <begin position="50"/>
        <end position="60"/>
    </location>
</feature>
<dbReference type="EMBL" id="CALTRL010003348">
    <property type="protein sequence ID" value="CAH7680953.1"/>
    <property type="molecule type" value="Genomic_DNA"/>
</dbReference>
<gene>
    <name evidence="3" type="ORF">PPACK8108_LOCUS13481</name>
</gene>
<dbReference type="InterPro" id="IPR000757">
    <property type="entry name" value="Beta-glucanase-like"/>
</dbReference>
<feature type="domain" description="GH16" evidence="2">
    <location>
        <begin position="81"/>
        <end position="367"/>
    </location>
</feature>
<dbReference type="PROSITE" id="PS51762">
    <property type="entry name" value="GH16_2"/>
    <property type="match status" value="1"/>
</dbReference>
<dbReference type="PANTHER" id="PTHR10963:SF24">
    <property type="entry name" value="GLYCOSIDASE C21B10.07-RELATED"/>
    <property type="match status" value="1"/>
</dbReference>
<sequence length="441" mass="48642">MNIFGSIDDNWLEISENYLSDVDARCFEAAESSVIGSEFDNVLEGDEEEKEKSTKDDKPREKKKASLSFSSSNSNKEEEIVGSLLSSSPFDDWDFFTDADPTHGMVDYQSADKAWKENLVSVGPSSVDKKTKSAVMRVDNKSRLGSGQHRKSVRLTSKKSFKYGLLVLNLIKIPFGCSTWPAFWTAGDNWPVGGEIDIVEGVNMLNINQMTLHTDSGCNIKNPMGNNAMGRVLATNCAAYATGNAGCGVIDHSDASFGKPFNQNGGGVFVMEWVLSGISIWRFNRGEIPADLSLKDSPQPSLWSHKPIAHWSNNDCNNLSYQFSEHRVVFDITLCGDWAGADGEFSHNNTCGGTCSDAIMNPKNFNNAEWVNYLPTPPTENTKDGINVPIAHCSKALMIVLEEFDRFTEMDRQSFLYYLLDVVQGNKRTGGICVIGGKLIL</sequence>
<evidence type="ECO:0000256" key="1">
    <source>
        <dbReference type="SAM" id="MobiDB-lite"/>
    </source>
</evidence>
<dbReference type="Proteomes" id="UP001153365">
    <property type="component" value="Unassembled WGS sequence"/>
</dbReference>
<protein>
    <submittedName>
        <fullName evidence="3">Concanavalin A-like lectin/glucanase domain-containing protein</fullName>
    </submittedName>
</protein>
<dbReference type="GO" id="GO:0004553">
    <property type="term" value="F:hydrolase activity, hydrolyzing O-glycosyl compounds"/>
    <property type="evidence" value="ECO:0007669"/>
    <property type="project" value="InterPro"/>
</dbReference>
<dbReference type="AlphaFoldDB" id="A0AAV0B3M6"/>
<reference evidence="3" key="1">
    <citation type="submission" date="2022-06" db="EMBL/GenBank/DDBJ databases">
        <authorList>
            <consortium name="SYNGENTA / RWTH Aachen University"/>
        </authorList>
    </citation>
    <scope>NUCLEOTIDE SEQUENCE</scope>
</reference>
<dbReference type="SUPFAM" id="SSF49899">
    <property type="entry name" value="Concanavalin A-like lectins/glucanases"/>
    <property type="match status" value="1"/>
</dbReference>
<dbReference type="Pfam" id="PF26113">
    <property type="entry name" value="GH16_XgeA"/>
    <property type="match status" value="1"/>
</dbReference>
<dbReference type="GO" id="GO:0009251">
    <property type="term" value="P:glucan catabolic process"/>
    <property type="evidence" value="ECO:0007669"/>
    <property type="project" value="TreeGrafter"/>
</dbReference>
<dbReference type="InterPro" id="IPR013320">
    <property type="entry name" value="ConA-like_dom_sf"/>
</dbReference>
<proteinExistence type="predicted"/>
<keyword evidence="4" id="KW-1185">Reference proteome</keyword>
<feature type="region of interest" description="Disordered" evidence="1">
    <location>
        <begin position="38"/>
        <end position="74"/>
    </location>
</feature>
<dbReference type="InterPro" id="IPR050546">
    <property type="entry name" value="Glycosyl_Hydrlase_16"/>
</dbReference>
<dbReference type="Gene3D" id="2.60.120.200">
    <property type="match status" value="1"/>
</dbReference>
<dbReference type="CDD" id="cd02181">
    <property type="entry name" value="GH16_fungal_Lam16A_glucanase"/>
    <property type="match status" value="1"/>
</dbReference>
<evidence type="ECO:0000259" key="2">
    <source>
        <dbReference type="PROSITE" id="PS51762"/>
    </source>
</evidence>
<dbReference type="PANTHER" id="PTHR10963">
    <property type="entry name" value="GLYCOSYL HYDROLASE-RELATED"/>
    <property type="match status" value="1"/>
</dbReference>